<accession>A0A8T0W262</accession>
<evidence type="ECO:0000256" key="1">
    <source>
        <dbReference type="SAM" id="MobiDB-lite"/>
    </source>
</evidence>
<organism evidence="2 3">
    <name type="scientific">Panicum virgatum</name>
    <name type="common">Blackwell switchgrass</name>
    <dbReference type="NCBI Taxonomy" id="38727"/>
    <lineage>
        <taxon>Eukaryota</taxon>
        <taxon>Viridiplantae</taxon>
        <taxon>Streptophyta</taxon>
        <taxon>Embryophyta</taxon>
        <taxon>Tracheophyta</taxon>
        <taxon>Spermatophyta</taxon>
        <taxon>Magnoliopsida</taxon>
        <taxon>Liliopsida</taxon>
        <taxon>Poales</taxon>
        <taxon>Poaceae</taxon>
        <taxon>PACMAD clade</taxon>
        <taxon>Panicoideae</taxon>
        <taxon>Panicodae</taxon>
        <taxon>Paniceae</taxon>
        <taxon>Panicinae</taxon>
        <taxon>Panicum</taxon>
        <taxon>Panicum sect. Hiantes</taxon>
    </lineage>
</organism>
<protein>
    <submittedName>
        <fullName evidence="2">Uncharacterized protein</fullName>
    </submittedName>
</protein>
<feature type="region of interest" description="Disordered" evidence="1">
    <location>
        <begin position="24"/>
        <end position="59"/>
    </location>
</feature>
<name>A0A8T0W262_PANVG</name>
<evidence type="ECO:0000313" key="2">
    <source>
        <dbReference type="EMBL" id="KAG2641518.1"/>
    </source>
</evidence>
<dbReference type="Proteomes" id="UP000823388">
    <property type="component" value="Chromosome 2K"/>
</dbReference>
<keyword evidence="3" id="KW-1185">Reference proteome</keyword>
<gene>
    <name evidence="2" type="ORF">PVAP13_2KG229532</name>
</gene>
<feature type="compositionally biased region" description="Pro residues" evidence="1">
    <location>
        <begin position="30"/>
        <end position="47"/>
    </location>
</feature>
<dbReference type="EMBL" id="CM029039">
    <property type="protein sequence ID" value="KAG2641518.1"/>
    <property type="molecule type" value="Genomic_DNA"/>
</dbReference>
<feature type="region of interest" description="Disordered" evidence="1">
    <location>
        <begin position="103"/>
        <end position="122"/>
    </location>
</feature>
<comment type="caution">
    <text evidence="2">The sequence shown here is derived from an EMBL/GenBank/DDBJ whole genome shotgun (WGS) entry which is preliminary data.</text>
</comment>
<evidence type="ECO:0000313" key="3">
    <source>
        <dbReference type="Proteomes" id="UP000823388"/>
    </source>
</evidence>
<feature type="compositionally biased region" description="Low complexity" evidence="1">
    <location>
        <begin position="48"/>
        <end position="59"/>
    </location>
</feature>
<reference evidence="2" key="1">
    <citation type="submission" date="2020-05" db="EMBL/GenBank/DDBJ databases">
        <title>WGS assembly of Panicum virgatum.</title>
        <authorList>
            <person name="Lovell J.T."/>
            <person name="Jenkins J."/>
            <person name="Shu S."/>
            <person name="Juenger T.E."/>
            <person name="Schmutz J."/>
        </authorList>
    </citation>
    <scope>NUCLEOTIDE SEQUENCE</scope>
    <source>
        <strain evidence="2">AP13</strain>
    </source>
</reference>
<proteinExistence type="predicted"/>
<dbReference type="AlphaFoldDB" id="A0A8T0W262"/>
<sequence length="171" mass="18274">MRIQIGQEQEHLQPPRLAAVPIARGRLPSAVPPGRPATRRPQPPPLRPAAWPHVPRGRLPARPPDPALPAIASLRGSAASGLAAPTSTTMRFDGCTKETRHPGCNQAERAEPSTPAHHNPEAELSRGLSVGFESTATRLASRQGCRVRGLQPCCTKFFAFRQGCGVCSGNF</sequence>